<feature type="transmembrane region" description="Helical" evidence="1">
    <location>
        <begin position="408"/>
        <end position="430"/>
    </location>
</feature>
<organism evidence="2 3">
    <name type="scientific">Streptococcus oricebi</name>
    <dbReference type="NCBI Taxonomy" id="1547447"/>
    <lineage>
        <taxon>Bacteria</taxon>
        <taxon>Bacillati</taxon>
        <taxon>Bacillota</taxon>
        <taxon>Bacilli</taxon>
        <taxon>Lactobacillales</taxon>
        <taxon>Streptococcaceae</taxon>
        <taxon>Streptococcus</taxon>
    </lineage>
</organism>
<dbReference type="RefSeq" id="WP_209626434.1">
    <property type="nucleotide sequence ID" value="NZ_PRDG01000001.1"/>
</dbReference>
<feature type="transmembrane region" description="Helical" evidence="1">
    <location>
        <begin position="262"/>
        <end position="288"/>
    </location>
</feature>
<name>A0ABS5B1D8_9STRE</name>
<protein>
    <recommendedName>
        <fullName evidence="4">DUF2142 domain-containing protein</fullName>
    </recommendedName>
</protein>
<feature type="transmembrane region" description="Helical" evidence="1">
    <location>
        <begin position="300"/>
        <end position="319"/>
    </location>
</feature>
<feature type="transmembrane region" description="Helical" evidence="1">
    <location>
        <begin position="472"/>
        <end position="491"/>
    </location>
</feature>
<proteinExistence type="predicted"/>
<keyword evidence="3" id="KW-1185">Reference proteome</keyword>
<feature type="transmembrane region" description="Helical" evidence="1">
    <location>
        <begin position="379"/>
        <end position="396"/>
    </location>
</feature>
<keyword evidence="1" id="KW-1133">Transmembrane helix</keyword>
<dbReference type="Pfam" id="PF09913">
    <property type="entry name" value="DUF2142"/>
    <property type="match status" value="1"/>
</dbReference>
<evidence type="ECO:0000313" key="3">
    <source>
        <dbReference type="Proteomes" id="UP001519296"/>
    </source>
</evidence>
<feature type="transmembrane region" description="Helical" evidence="1">
    <location>
        <begin position="40"/>
        <end position="57"/>
    </location>
</feature>
<evidence type="ECO:0000256" key="1">
    <source>
        <dbReference type="SAM" id="Phobius"/>
    </source>
</evidence>
<feature type="transmembrane region" description="Helical" evidence="1">
    <location>
        <begin position="15"/>
        <end position="34"/>
    </location>
</feature>
<feature type="transmembrane region" description="Helical" evidence="1">
    <location>
        <begin position="212"/>
        <end position="228"/>
    </location>
</feature>
<reference evidence="2 3" key="1">
    <citation type="submission" date="2018-02" db="EMBL/GenBank/DDBJ databases">
        <title>Draft genome sequence of Streptococcus oricebi CCUG 70868T type strain.</title>
        <authorList>
            <person name="Mendez V."/>
            <person name="Salva-Serra F."/>
            <person name="Jaen-Luchoro D."/>
            <person name="Gonzales-Siles L."/>
            <person name="Karlsson R."/>
            <person name="Engstrom-Jakobsson H."/>
            <person name="Busquets A."/>
            <person name="Gomila M."/>
            <person name="Pineiro-Iglesias B."/>
            <person name="Bennasar-Figueras A."/>
            <person name="Seeger M."/>
            <person name="Moore E."/>
        </authorList>
    </citation>
    <scope>NUCLEOTIDE SEQUENCE [LARGE SCALE GENOMIC DNA]</scope>
    <source>
        <strain evidence="2 3">CCUG 70868</strain>
    </source>
</reference>
<feature type="transmembrane region" description="Helical" evidence="1">
    <location>
        <begin position="234"/>
        <end position="250"/>
    </location>
</feature>
<evidence type="ECO:0008006" key="4">
    <source>
        <dbReference type="Google" id="ProtNLM"/>
    </source>
</evidence>
<gene>
    <name evidence="2" type="ORF">C4K46_00905</name>
</gene>
<dbReference type="EMBL" id="PRDG01000001">
    <property type="protein sequence ID" value="MBP2622491.1"/>
    <property type="molecule type" value="Genomic_DNA"/>
</dbReference>
<feature type="transmembrane region" description="Helical" evidence="1">
    <location>
        <begin position="64"/>
        <end position="83"/>
    </location>
</feature>
<sequence>MKSNFLGNVCKENKYYLIAFVLLIISILFLYRGQLGFPDVKLLIIAIVISLILFLMLRGEKNSSVFLSLSVLGLLLSFMTPILNTPDETVHLSRTFRIANGQINLDNQKESLKLDQDYFDIAANLKIPLNKTNLFSLKINKKQRSFDGETDFRTTNAYWFIGYLPQAIGLTVGRILNLSVGATYYLGRIFNALAFSLLALIAVKLSGKYRQIMMLVVMMPMNLVLAASYNQDGVSLGLIYVLIGLFLSYLEREKKVNIQDILLYVALSMLMATMKLPYTFLVFLLAFIPKAKWEKPKYRYLSYLSILLTLLFTIFWFKLYQQIQGVVLREGVSVAEQIKFLISNPSQGIAIIGNEIITAPSKLLMTFNFGWLDAPMDKLYIAFIVFYTLVVLSNLNQNSMTKWTKLGIFFVTLAIVGVIVLSMYLTWTPIGLDMVEGVQGRYYFGVFLLWLLLLISLPDVYSLKKKLNDNFVFKIGMLGIIAVIFFTIGSFY</sequence>
<keyword evidence="1" id="KW-0812">Transmembrane</keyword>
<feature type="transmembrane region" description="Helical" evidence="1">
    <location>
        <begin position="442"/>
        <end position="460"/>
    </location>
</feature>
<accession>A0ABS5B1D8</accession>
<dbReference type="Proteomes" id="UP001519296">
    <property type="component" value="Unassembled WGS sequence"/>
</dbReference>
<evidence type="ECO:0000313" key="2">
    <source>
        <dbReference type="EMBL" id="MBP2622491.1"/>
    </source>
</evidence>
<keyword evidence="1" id="KW-0472">Membrane</keyword>
<dbReference type="InterPro" id="IPR018674">
    <property type="entry name" value="DUF2142_membrane"/>
</dbReference>
<comment type="caution">
    <text evidence="2">The sequence shown here is derived from an EMBL/GenBank/DDBJ whole genome shotgun (WGS) entry which is preliminary data.</text>
</comment>
<feature type="transmembrane region" description="Helical" evidence="1">
    <location>
        <begin position="185"/>
        <end position="205"/>
    </location>
</feature>